<comment type="caution">
    <text evidence="5">The sequence shown here is derived from an EMBL/GenBank/DDBJ whole genome shotgun (WGS) entry which is preliminary data.</text>
</comment>
<dbReference type="InterPro" id="IPR052155">
    <property type="entry name" value="Biofilm_reg_signaling"/>
</dbReference>
<evidence type="ECO:0000259" key="4">
    <source>
        <dbReference type="PROSITE" id="PS50887"/>
    </source>
</evidence>
<organism evidence="5 6">
    <name type="scientific">Xanthobacter oligotrophicus</name>
    <dbReference type="NCBI Taxonomy" id="2607286"/>
    <lineage>
        <taxon>Bacteria</taxon>
        <taxon>Pseudomonadati</taxon>
        <taxon>Pseudomonadota</taxon>
        <taxon>Alphaproteobacteria</taxon>
        <taxon>Hyphomicrobiales</taxon>
        <taxon>Xanthobacteraceae</taxon>
        <taxon>Xanthobacter</taxon>
    </lineage>
</organism>
<feature type="domain" description="PAC" evidence="2">
    <location>
        <begin position="314"/>
        <end position="366"/>
    </location>
</feature>
<dbReference type="SUPFAM" id="SSF55785">
    <property type="entry name" value="PYP-like sensor domain (PAS domain)"/>
    <property type="match status" value="2"/>
</dbReference>
<dbReference type="SUPFAM" id="SSF55073">
    <property type="entry name" value="Nucleotide cyclase"/>
    <property type="match status" value="1"/>
</dbReference>
<dbReference type="Pfam" id="PF08447">
    <property type="entry name" value="PAS_3"/>
    <property type="match status" value="1"/>
</dbReference>
<dbReference type="InterPro" id="IPR001610">
    <property type="entry name" value="PAC"/>
</dbReference>
<dbReference type="Gene3D" id="3.30.450.20">
    <property type="entry name" value="PAS domain"/>
    <property type="match status" value="2"/>
</dbReference>
<dbReference type="Gene3D" id="3.30.70.270">
    <property type="match status" value="1"/>
</dbReference>
<dbReference type="NCBIfam" id="TIGR00254">
    <property type="entry name" value="GGDEF"/>
    <property type="match status" value="1"/>
</dbReference>
<evidence type="ECO:0000259" key="2">
    <source>
        <dbReference type="PROSITE" id="PS50113"/>
    </source>
</evidence>
<dbReference type="EMBL" id="JBAFVH010000001">
    <property type="protein sequence ID" value="MFG1371003.1"/>
    <property type="molecule type" value="Genomic_DNA"/>
</dbReference>
<dbReference type="CDD" id="cd00130">
    <property type="entry name" value="PAS"/>
    <property type="match status" value="1"/>
</dbReference>
<dbReference type="Gene3D" id="2.10.70.100">
    <property type="match status" value="1"/>
</dbReference>
<evidence type="ECO:0000313" key="5">
    <source>
        <dbReference type="EMBL" id="MFG1371003.1"/>
    </source>
</evidence>
<name>A0ABW6ZQW8_9HYPH</name>
<dbReference type="Proteomes" id="UP001604002">
    <property type="component" value="Unassembled WGS sequence"/>
</dbReference>
<dbReference type="NCBIfam" id="TIGR00229">
    <property type="entry name" value="sensory_box"/>
    <property type="match status" value="1"/>
</dbReference>
<dbReference type="InterPro" id="IPR029787">
    <property type="entry name" value="Nucleotide_cyclase"/>
</dbReference>
<feature type="domain" description="GGDEF" evidence="4">
    <location>
        <begin position="395"/>
        <end position="528"/>
    </location>
</feature>
<dbReference type="Pfam" id="PF00990">
    <property type="entry name" value="GGDEF"/>
    <property type="match status" value="1"/>
</dbReference>
<dbReference type="PROSITE" id="PS50112">
    <property type="entry name" value="PAS"/>
    <property type="match status" value="1"/>
</dbReference>
<dbReference type="InterPro" id="IPR000700">
    <property type="entry name" value="PAS-assoc_C"/>
</dbReference>
<gene>
    <name evidence="5" type="ORF">V5F32_02395</name>
</gene>
<dbReference type="PROSITE" id="PS50883">
    <property type="entry name" value="EAL"/>
    <property type="match status" value="1"/>
</dbReference>
<dbReference type="PROSITE" id="PS50113">
    <property type="entry name" value="PAC"/>
    <property type="match status" value="2"/>
</dbReference>
<dbReference type="InterPro" id="IPR000014">
    <property type="entry name" value="PAS"/>
</dbReference>
<reference evidence="5 6" key="1">
    <citation type="submission" date="2024-02" db="EMBL/GenBank/DDBJ databases">
        <title>Expansion and revision of Xanthobacter and proposal of Roseixanthobacter gen. nov.</title>
        <authorList>
            <person name="Soltysiak M.P.M."/>
            <person name="Jalihal A."/>
            <person name="Ory A."/>
            <person name="Chrisophersen C."/>
            <person name="Lee A.D."/>
            <person name="Boulton J."/>
            <person name="Springer M."/>
        </authorList>
    </citation>
    <scope>NUCLEOTIDE SEQUENCE [LARGE SCALE GENOMIC DNA]</scope>
    <source>
        <strain evidence="5 6">23A</strain>
    </source>
</reference>
<dbReference type="SMART" id="SM00267">
    <property type="entry name" value="GGDEF"/>
    <property type="match status" value="1"/>
</dbReference>
<dbReference type="RefSeq" id="WP_393991050.1">
    <property type="nucleotide sequence ID" value="NZ_JBAFVH010000001.1"/>
</dbReference>
<dbReference type="PROSITE" id="PS50887">
    <property type="entry name" value="GGDEF"/>
    <property type="match status" value="1"/>
</dbReference>
<dbReference type="InterPro" id="IPR013655">
    <property type="entry name" value="PAS_fold_3"/>
</dbReference>
<dbReference type="SMART" id="SM00091">
    <property type="entry name" value="PAS"/>
    <property type="match status" value="2"/>
</dbReference>
<sequence length="804" mass="87310">MRARGAMFLSIPARGLAVLAVCANRAAAEPWQGATELPLSTSPQASILASVLLLLVVMVARKLILRARARSDGREPEARKPAAMVRVAAAAGVPVALMHAATGWGPAGSDSSALRESEERFDLAVRGSDQGVFDLHVRRGGLHLSPRARDILGIAPNASIDVRCAFHQMLRGADRRKVATSRKDLVRGGCGVDLDIRISRPDGANRDVRWRGLATRDGDGAVTRVVGMVTDVTAQKQSERHLRLAAAVFASSHDGLVVTDLNAVVSAVNPAFSQITGYSEDEILGQTMRTMHSGRHDREFYRGMWGALTSTGSWHGEIWNRRKNGEIFLQQLSIRTVYDEKGKPQNYVGAFQDITRIKHSEFELDRIAHYDPLTDLPNRTLLASLLDLAVSRAGKSCAVLFLDIDRFKTVNDSLGHIAGDAVLKAAADRVRTALDADATLGHYGADEFVVILEEIEGPQDAAMAATRLIDELARPFTVDGGEIYLGASVGISLHPLDADDAAQLLQHANTALAEAKAQGRGIYAFYTQALTRSARVRMEMEADLRRGLVREEFRLNFQPVVDLVSGRIVGAEALVRWQSPAHGLVPPNRFIPLAEETGLIEPLGDWVLEEACRQMVQWSAAGANLDFIAVNLSPRQFQRGALCEHMESVLRRTGLPAERLEVEITENVLFGAAAAAERKLHDMRDSGVRIALDDFGTGYSSLAYLKRFPISKLKIDRSFVHDLPRAADAEIATAIISIARALGLDVVAEGIEAPEQYAFLKERGCGFGQGYLFGRAVTSERFLRLALQGPIATGAAHPGSALLH</sequence>
<dbReference type="InterPro" id="IPR000160">
    <property type="entry name" value="GGDEF_dom"/>
</dbReference>
<dbReference type="SUPFAM" id="SSF141868">
    <property type="entry name" value="EAL domain-like"/>
    <property type="match status" value="1"/>
</dbReference>
<dbReference type="CDD" id="cd01949">
    <property type="entry name" value="GGDEF"/>
    <property type="match status" value="1"/>
</dbReference>
<evidence type="ECO:0000259" key="1">
    <source>
        <dbReference type="PROSITE" id="PS50112"/>
    </source>
</evidence>
<dbReference type="PANTHER" id="PTHR44757">
    <property type="entry name" value="DIGUANYLATE CYCLASE DGCP"/>
    <property type="match status" value="1"/>
</dbReference>
<dbReference type="Pfam" id="PF13426">
    <property type="entry name" value="PAS_9"/>
    <property type="match status" value="1"/>
</dbReference>
<dbReference type="InterPro" id="IPR035965">
    <property type="entry name" value="PAS-like_dom_sf"/>
</dbReference>
<feature type="domain" description="PAS" evidence="1">
    <location>
        <begin position="238"/>
        <end position="288"/>
    </location>
</feature>
<proteinExistence type="predicted"/>
<dbReference type="CDD" id="cd01948">
    <property type="entry name" value="EAL"/>
    <property type="match status" value="1"/>
</dbReference>
<dbReference type="PANTHER" id="PTHR44757:SF2">
    <property type="entry name" value="BIOFILM ARCHITECTURE MAINTENANCE PROTEIN MBAA"/>
    <property type="match status" value="1"/>
</dbReference>
<dbReference type="SMART" id="SM00052">
    <property type="entry name" value="EAL"/>
    <property type="match status" value="1"/>
</dbReference>
<protein>
    <submittedName>
        <fullName evidence="5">EAL domain-containing protein</fullName>
    </submittedName>
</protein>
<dbReference type="Pfam" id="PF00563">
    <property type="entry name" value="EAL"/>
    <property type="match status" value="1"/>
</dbReference>
<evidence type="ECO:0000313" key="6">
    <source>
        <dbReference type="Proteomes" id="UP001604002"/>
    </source>
</evidence>
<dbReference type="SMART" id="SM00086">
    <property type="entry name" value="PAC"/>
    <property type="match status" value="2"/>
</dbReference>
<keyword evidence="6" id="KW-1185">Reference proteome</keyword>
<feature type="domain" description="PAC" evidence="2">
    <location>
        <begin position="192"/>
        <end position="244"/>
    </location>
</feature>
<evidence type="ECO:0000259" key="3">
    <source>
        <dbReference type="PROSITE" id="PS50883"/>
    </source>
</evidence>
<dbReference type="InterPro" id="IPR035919">
    <property type="entry name" value="EAL_sf"/>
</dbReference>
<dbReference type="InterPro" id="IPR001633">
    <property type="entry name" value="EAL_dom"/>
</dbReference>
<accession>A0ABW6ZQW8</accession>
<dbReference type="Gene3D" id="3.20.20.450">
    <property type="entry name" value="EAL domain"/>
    <property type="match status" value="1"/>
</dbReference>
<dbReference type="InterPro" id="IPR043128">
    <property type="entry name" value="Rev_trsase/Diguanyl_cyclase"/>
</dbReference>
<feature type="domain" description="EAL" evidence="3">
    <location>
        <begin position="537"/>
        <end position="790"/>
    </location>
</feature>